<gene>
    <name evidence="1" type="ORF">KXQ929_LOCUS48297</name>
</gene>
<dbReference type="Proteomes" id="UP000663868">
    <property type="component" value="Unassembled WGS sequence"/>
</dbReference>
<dbReference type="EMBL" id="CAJOBB010018730">
    <property type="protein sequence ID" value="CAF4351626.1"/>
    <property type="molecule type" value="Genomic_DNA"/>
</dbReference>
<name>A0A820L4F8_9BILA</name>
<comment type="caution">
    <text evidence="1">The sequence shown here is derived from an EMBL/GenBank/DDBJ whole genome shotgun (WGS) entry which is preliminary data.</text>
</comment>
<accession>A0A820L4F8</accession>
<proteinExistence type="predicted"/>
<sequence>NNDHLSRLASQCELINWSYLESDTYQNIINSIMSKVEHDFILAPRASIDGYLN</sequence>
<reference evidence="1" key="1">
    <citation type="submission" date="2021-02" db="EMBL/GenBank/DDBJ databases">
        <authorList>
            <person name="Nowell W R."/>
        </authorList>
    </citation>
    <scope>NUCLEOTIDE SEQUENCE</scope>
</reference>
<organism evidence="1 2">
    <name type="scientific">Adineta steineri</name>
    <dbReference type="NCBI Taxonomy" id="433720"/>
    <lineage>
        <taxon>Eukaryota</taxon>
        <taxon>Metazoa</taxon>
        <taxon>Spiralia</taxon>
        <taxon>Gnathifera</taxon>
        <taxon>Rotifera</taxon>
        <taxon>Eurotatoria</taxon>
        <taxon>Bdelloidea</taxon>
        <taxon>Adinetida</taxon>
        <taxon>Adinetidae</taxon>
        <taxon>Adineta</taxon>
    </lineage>
</organism>
<dbReference type="AlphaFoldDB" id="A0A820L4F8"/>
<protein>
    <submittedName>
        <fullName evidence="1">Uncharacterized protein</fullName>
    </submittedName>
</protein>
<feature type="non-terminal residue" evidence="1">
    <location>
        <position position="53"/>
    </location>
</feature>
<feature type="non-terminal residue" evidence="1">
    <location>
        <position position="1"/>
    </location>
</feature>
<evidence type="ECO:0000313" key="1">
    <source>
        <dbReference type="EMBL" id="CAF4351626.1"/>
    </source>
</evidence>
<evidence type="ECO:0000313" key="2">
    <source>
        <dbReference type="Proteomes" id="UP000663868"/>
    </source>
</evidence>